<evidence type="ECO:0000256" key="1">
    <source>
        <dbReference type="SAM" id="MobiDB-lite"/>
    </source>
</evidence>
<sequence>MRLPAELVPEDPRNAGNAESALAAAHGGPGPVFDAHQRPGSERIADGVKNLLLGYLFAPADDLAVVGVVRDEGRFLFRRQLGEEQGAAGPHGIEGGIGEERNVLLHHFPDHPGDGRRARQPGALDTHQVDEAQDIFPVLDDKVLVSAHFRRRLFRTDAGEIPDVVRHADLGEKFPPLPAEFLHHVGSAAVVLRIVEVLGTGADEDIAVHGGRQVNAQSGRILLRRRVDQGLQGAVEPPVKDVILSPAGVNHVVGDPRHPAHFSGEEPGGVHEDFRREGFPRTGSHGPSSPGEGGKGRHPLPEVKVHPVGEGILRQADGEPIGRNDRTGRRMEREGSFHAGLDLLHPFPADELEPRNAVGLPLLLQPPEGGFILVVQRHRQLAYPLDLHLEVPAEIVHHLIALHVENRPERSGSVVEPSVEHAAVSAARPQAYVHLLLDDGRPHPELRKLPGDGAAYHSSSNDKNVVLLNHPVTPAFGKTSGRPRYSNQTDFILSWWQEERQGESTENFKFFF</sequence>
<feature type="region of interest" description="Disordered" evidence="1">
    <location>
        <begin position="260"/>
        <end position="302"/>
    </location>
</feature>
<dbReference type="EMBL" id="VSSQ01000470">
    <property type="protein sequence ID" value="MPL95512.1"/>
    <property type="molecule type" value="Genomic_DNA"/>
</dbReference>
<evidence type="ECO:0000313" key="2">
    <source>
        <dbReference type="EMBL" id="MPL95512.1"/>
    </source>
</evidence>
<name>A0A644VYF3_9ZZZZ</name>
<proteinExistence type="predicted"/>
<comment type="caution">
    <text evidence="2">The sequence shown here is derived from an EMBL/GenBank/DDBJ whole genome shotgun (WGS) entry which is preliminary data.</text>
</comment>
<reference evidence="2" key="1">
    <citation type="submission" date="2019-08" db="EMBL/GenBank/DDBJ databases">
        <authorList>
            <person name="Kucharzyk K."/>
            <person name="Murdoch R.W."/>
            <person name="Higgins S."/>
            <person name="Loffler F."/>
        </authorList>
    </citation>
    <scope>NUCLEOTIDE SEQUENCE</scope>
</reference>
<organism evidence="2">
    <name type="scientific">bioreactor metagenome</name>
    <dbReference type="NCBI Taxonomy" id="1076179"/>
    <lineage>
        <taxon>unclassified sequences</taxon>
        <taxon>metagenomes</taxon>
        <taxon>ecological metagenomes</taxon>
    </lineage>
</organism>
<dbReference type="AlphaFoldDB" id="A0A644VYF3"/>
<accession>A0A644VYF3</accession>
<feature type="compositionally biased region" description="Basic and acidic residues" evidence="1">
    <location>
        <begin position="268"/>
        <end position="279"/>
    </location>
</feature>
<gene>
    <name evidence="2" type="ORF">SDC9_41683</name>
</gene>
<protein>
    <submittedName>
        <fullName evidence="2">Uncharacterized protein</fullName>
    </submittedName>
</protein>